<feature type="compositionally biased region" description="Basic and acidic residues" evidence="1">
    <location>
        <begin position="70"/>
        <end position="81"/>
    </location>
</feature>
<evidence type="ECO:0000313" key="3">
    <source>
        <dbReference type="Proteomes" id="UP000050761"/>
    </source>
</evidence>
<name>A0A183G1W8_HELPZ</name>
<reference evidence="4" key="2">
    <citation type="submission" date="2019-09" db="UniProtKB">
        <authorList>
            <consortium name="WormBaseParasite"/>
        </authorList>
    </citation>
    <scope>IDENTIFICATION</scope>
</reference>
<evidence type="ECO:0000313" key="2">
    <source>
        <dbReference type="EMBL" id="VDP02188.1"/>
    </source>
</evidence>
<evidence type="ECO:0000313" key="4">
    <source>
        <dbReference type="WBParaSite" id="HPBE_0001523501-mRNA-1"/>
    </source>
</evidence>
<reference evidence="2 3" key="1">
    <citation type="submission" date="2018-11" db="EMBL/GenBank/DDBJ databases">
        <authorList>
            <consortium name="Pathogen Informatics"/>
        </authorList>
    </citation>
    <scope>NUCLEOTIDE SEQUENCE [LARGE SCALE GENOMIC DNA]</scope>
</reference>
<dbReference type="Proteomes" id="UP000050761">
    <property type="component" value="Unassembled WGS sequence"/>
</dbReference>
<dbReference type="EMBL" id="UZAH01028759">
    <property type="protein sequence ID" value="VDP02188.1"/>
    <property type="molecule type" value="Genomic_DNA"/>
</dbReference>
<keyword evidence="3" id="KW-1185">Reference proteome</keyword>
<feature type="region of interest" description="Disordered" evidence="1">
    <location>
        <begin position="46"/>
        <end position="81"/>
    </location>
</feature>
<sequence>MFFHQNVGTEKLVAIGVMQQCLERPNKANSDWTHATLAATMTLMTGEGRSARKRRGQGRETVPEEPISVDSRRDTRRFAVS</sequence>
<dbReference type="AlphaFoldDB" id="A0A183G1W8"/>
<gene>
    <name evidence="2" type="ORF">HPBE_LOCUS15235</name>
</gene>
<evidence type="ECO:0000256" key="1">
    <source>
        <dbReference type="SAM" id="MobiDB-lite"/>
    </source>
</evidence>
<proteinExistence type="predicted"/>
<dbReference type="WBParaSite" id="HPBE_0001523501-mRNA-1">
    <property type="protein sequence ID" value="HPBE_0001523501-mRNA-1"/>
    <property type="gene ID" value="HPBE_0001523501"/>
</dbReference>
<protein>
    <submittedName>
        <fullName evidence="2 4">Uncharacterized protein</fullName>
    </submittedName>
</protein>
<accession>A0A3P8AYM5</accession>
<organism evidence="3 4">
    <name type="scientific">Heligmosomoides polygyrus</name>
    <name type="common">Parasitic roundworm</name>
    <dbReference type="NCBI Taxonomy" id="6339"/>
    <lineage>
        <taxon>Eukaryota</taxon>
        <taxon>Metazoa</taxon>
        <taxon>Ecdysozoa</taxon>
        <taxon>Nematoda</taxon>
        <taxon>Chromadorea</taxon>
        <taxon>Rhabditida</taxon>
        <taxon>Rhabditina</taxon>
        <taxon>Rhabditomorpha</taxon>
        <taxon>Strongyloidea</taxon>
        <taxon>Heligmosomidae</taxon>
        <taxon>Heligmosomoides</taxon>
    </lineage>
</organism>
<accession>A0A183G1W8</accession>